<dbReference type="EMBL" id="GL349481">
    <property type="protein sequence ID" value="KNC53417.1"/>
    <property type="molecule type" value="Genomic_DNA"/>
</dbReference>
<feature type="transmembrane region" description="Helical" evidence="2">
    <location>
        <begin position="518"/>
        <end position="539"/>
    </location>
</feature>
<gene>
    <name evidence="4" type="ORF">AMSG_08923</name>
</gene>
<dbReference type="RefSeq" id="XP_013754456.1">
    <property type="nucleotide sequence ID" value="XM_013899002.1"/>
</dbReference>
<proteinExistence type="predicted"/>
<feature type="signal peptide" evidence="3">
    <location>
        <begin position="1"/>
        <end position="27"/>
    </location>
</feature>
<feature type="transmembrane region" description="Helical" evidence="2">
    <location>
        <begin position="690"/>
        <end position="712"/>
    </location>
</feature>
<evidence type="ECO:0008006" key="6">
    <source>
        <dbReference type="Google" id="ProtNLM"/>
    </source>
</evidence>
<keyword evidence="2" id="KW-1133">Transmembrane helix</keyword>
<evidence type="ECO:0000313" key="5">
    <source>
        <dbReference type="Proteomes" id="UP000054408"/>
    </source>
</evidence>
<keyword evidence="3" id="KW-0732">Signal</keyword>
<dbReference type="GeneID" id="25567503"/>
<dbReference type="Proteomes" id="UP000054408">
    <property type="component" value="Unassembled WGS sequence"/>
</dbReference>
<feature type="transmembrane region" description="Helical" evidence="2">
    <location>
        <begin position="559"/>
        <end position="579"/>
    </location>
</feature>
<feature type="region of interest" description="Disordered" evidence="1">
    <location>
        <begin position="301"/>
        <end position="365"/>
    </location>
</feature>
<feature type="transmembrane region" description="Helical" evidence="2">
    <location>
        <begin position="458"/>
        <end position="484"/>
    </location>
</feature>
<evidence type="ECO:0000256" key="1">
    <source>
        <dbReference type="SAM" id="MobiDB-lite"/>
    </source>
</evidence>
<evidence type="ECO:0000313" key="4">
    <source>
        <dbReference type="EMBL" id="KNC53417.1"/>
    </source>
</evidence>
<feature type="transmembrane region" description="Helical" evidence="2">
    <location>
        <begin position="383"/>
        <end position="411"/>
    </location>
</feature>
<keyword evidence="2" id="KW-0472">Membrane</keyword>
<reference evidence="4 5" key="1">
    <citation type="submission" date="2010-05" db="EMBL/GenBank/DDBJ databases">
        <title>The Genome Sequence of Thecamonas trahens ATCC 50062.</title>
        <authorList>
            <consortium name="The Broad Institute Genome Sequencing Platform"/>
            <person name="Russ C."/>
            <person name="Cuomo C."/>
            <person name="Shea T."/>
            <person name="Young S.K."/>
            <person name="Zeng Q."/>
            <person name="Koehrsen M."/>
            <person name="Haas B."/>
            <person name="Borodovsky M."/>
            <person name="Guigo R."/>
            <person name="Alvarado L."/>
            <person name="Berlin A."/>
            <person name="Bochicchio J."/>
            <person name="Borenstein D."/>
            <person name="Chapman S."/>
            <person name="Chen Z."/>
            <person name="Freedman E."/>
            <person name="Gellesch M."/>
            <person name="Goldberg J."/>
            <person name="Griggs A."/>
            <person name="Gujja S."/>
            <person name="Heilman E."/>
            <person name="Heiman D."/>
            <person name="Hepburn T."/>
            <person name="Howarth C."/>
            <person name="Jen D."/>
            <person name="Larson L."/>
            <person name="Mehta T."/>
            <person name="Park D."/>
            <person name="Pearson M."/>
            <person name="Roberts A."/>
            <person name="Saif S."/>
            <person name="Shenoy N."/>
            <person name="Sisk P."/>
            <person name="Stolte C."/>
            <person name="Sykes S."/>
            <person name="Thomson T."/>
            <person name="Walk T."/>
            <person name="White J."/>
            <person name="Yandava C."/>
            <person name="Burger G."/>
            <person name="Gray M.W."/>
            <person name="Holland P.W.H."/>
            <person name="King N."/>
            <person name="Lang F.B.F."/>
            <person name="Roger A.J."/>
            <person name="Ruiz-Trillo I."/>
            <person name="Lander E."/>
            <person name="Nusbaum C."/>
        </authorList>
    </citation>
    <scope>NUCLEOTIDE SEQUENCE [LARGE SCALE GENOMIC DNA]</scope>
    <source>
        <strain evidence="4 5">ATCC 50062</strain>
    </source>
</reference>
<keyword evidence="5" id="KW-1185">Reference proteome</keyword>
<name>A0A0L0DM79_THETB</name>
<feature type="transmembrane region" description="Helical" evidence="2">
    <location>
        <begin position="194"/>
        <end position="213"/>
    </location>
</feature>
<feature type="transmembrane region" description="Helical" evidence="2">
    <location>
        <begin position="718"/>
        <end position="739"/>
    </location>
</feature>
<feature type="transmembrane region" description="Helical" evidence="2">
    <location>
        <begin position="431"/>
        <end position="451"/>
    </location>
</feature>
<keyword evidence="2" id="KW-0812">Transmembrane</keyword>
<feature type="transmembrane region" description="Helical" evidence="2">
    <location>
        <begin position="591"/>
        <end position="613"/>
    </location>
</feature>
<feature type="chain" id="PRO_5005537566" description="Transmembrane protein" evidence="3">
    <location>
        <begin position="28"/>
        <end position="744"/>
    </location>
</feature>
<organism evidence="4 5">
    <name type="scientific">Thecamonas trahens ATCC 50062</name>
    <dbReference type="NCBI Taxonomy" id="461836"/>
    <lineage>
        <taxon>Eukaryota</taxon>
        <taxon>Apusozoa</taxon>
        <taxon>Apusomonadida</taxon>
        <taxon>Apusomonadidae</taxon>
        <taxon>Thecamonas</taxon>
    </lineage>
</organism>
<dbReference type="AlphaFoldDB" id="A0A0L0DM79"/>
<accession>A0A0L0DM79</accession>
<feature type="compositionally biased region" description="Basic residues" evidence="1">
    <location>
        <begin position="314"/>
        <end position="326"/>
    </location>
</feature>
<sequence>MTFASIVPVLVVVVWVVVVLELGAADGAVTPTESLNGITRRIELVADAADGPMFSTKILVSSTNTHVDVRAAMEAPRPLSEVVTFGMIAAWDEPLVVSVNSSKTAGGDEARWFTISSPTGDERDLMTDVREISGSASTPQNTSLGMRISDGLPSSGNRWLYLVIFAEYEAARLASARDTVMTFVPVISDKTGTIAASVGAVAFVLMSALLWHWQKKYRWCSRMCSPRQVKDRRGQRAAAVEQQEDAYSSEYAYEYESDDGYADVSTGGDEETSVLATSSAYEYAYESSSSQLTLVEVSDGDAEAGGGADAGSSKSKRKKSGIKKMAVRGATNPSTQQRGCGRPDRRQELPVSRKRRKRHVPTKEERAAVAAAKRAELRKNTGVVAYVFLALFRVLFLVFDAIKLLINLQLIRSSVALYVADLPELQVYEDFLPFGSFTGALFSVNSLLNFFNSFTEEVLVWNCGGTLLLSFPWILAAFMALFGVVLQRDLLLWVSIRILGYRPCTGRIGTMMFHGVSALLQAILFYMLQVVILMLPQVLVGMWSISRTCSAVDKQMADIMFYANIGIMVICFFIILVTFSGRPENVGKWGIFTPVVVVIGAVKRLLMLSFGIWTPSLISSYSVLERALEFDDDPDDDDQKHENVLVVLGKSRSLIWMMLPVTIVLAKLAETINNPPLVVRHPSVEMTTGTAFRAVILCFHLVTFGLLVAVVLLGGLVLFQIMLGSLIPLHIFLLGLDYYGVTAD</sequence>
<evidence type="ECO:0000256" key="2">
    <source>
        <dbReference type="SAM" id="Phobius"/>
    </source>
</evidence>
<protein>
    <recommendedName>
        <fullName evidence="6">Transmembrane protein</fullName>
    </recommendedName>
</protein>
<evidence type="ECO:0000256" key="3">
    <source>
        <dbReference type="SAM" id="SignalP"/>
    </source>
</evidence>